<evidence type="ECO:0000313" key="2">
    <source>
        <dbReference type="EMBL" id="WOL16322.1"/>
    </source>
</evidence>
<proteinExistence type="predicted"/>
<feature type="region of interest" description="Disordered" evidence="1">
    <location>
        <begin position="53"/>
        <end position="94"/>
    </location>
</feature>
<name>A0AAQ3L3R2_9LILI</name>
<protein>
    <submittedName>
        <fullName evidence="2">Uncharacterized protein</fullName>
    </submittedName>
</protein>
<sequence length="173" mass="18794">MLSRGSAELPKPSLQIKEDDKFYGRLMSKETSLAQPSFRVYYGVAPGAVPFLWESQPGTPKHAAADPNPQPPLTPPPSYYYSKSKSSTTKPHKSGLIHIILPKLTSMRKSISFSSSSPSSLPKGAHHRRLSSSRSSWSSRCDDDESSADDGSPRSTLCFGGLRGYFSTAAATR</sequence>
<dbReference type="AlphaFoldDB" id="A0AAQ3L3R2"/>
<dbReference type="PANTHER" id="PTHR33257">
    <property type="entry name" value="OS05G0165500 PROTEIN"/>
    <property type="match status" value="1"/>
</dbReference>
<reference evidence="2 3" key="1">
    <citation type="submission" date="2023-10" db="EMBL/GenBank/DDBJ databases">
        <title>Chromosome-scale genome assembly provides insights into flower coloration mechanisms of Canna indica.</title>
        <authorList>
            <person name="Li C."/>
        </authorList>
    </citation>
    <scope>NUCLEOTIDE SEQUENCE [LARGE SCALE GENOMIC DNA]</scope>
    <source>
        <tissue evidence="2">Flower</tissue>
    </source>
</reference>
<feature type="compositionally biased region" description="Low complexity" evidence="1">
    <location>
        <begin position="111"/>
        <end position="120"/>
    </location>
</feature>
<dbReference type="Proteomes" id="UP001327560">
    <property type="component" value="Chromosome 8"/>
</dbReference>
<gene>
    <name evidence="2" type="ORF">Cni_G25109</name>
</gene>
<feature type="region of interest" description="Disordered" evidence="1">
    <location>
        <begin position="111"/>
        <end position="160"/>
    </location>
</feature>
<organism evidence="2 3">
    <name type="scientific">Canna indica</name>
    <name type="common">Indian-shot</name>
    <dbReference type="NCBI Taxonomy" id="4628"/>
    <lineage>
        <taxon>Eukaryota</taxon>
        <taxon>Viridiplantae</taxon>
        <taxon>Streptophyta</taxon>
        <taxon>Embryophyta</taxon>
        <taxon>Tracheophyta</taxon>
        <taxon>Spermatophyta</taxon>
        <taxon>Magnoliopsida</taxon>
        <taxon>Liliopsida</taxon>
        <taxon>Zingiberales</taxon>
        <taxon>Cannaceae</taxon>
        <taxon>Canna</taxon>
    </lineage>
</organism>
<evidence type="ECO:0000313" key="3">
    <source>
        <dbReference type="Proteomes" id="UP001327560"/>
    </source>
</evidence>
<dbReference type="EMBL" id="CP136897">
    <property type="protein sequence ID" value="WOL16322.1"/>
    <property type="molecule type" value="Genomic_DNA"/>
</dbReference>
<accession>A0AAQ3L3R2</accession>
<dbReference type="PANTHER" id="PTHR33257:SF4">
    <property type="entry name" value="EXPRESSED PROTEIN"/>
    <property type="match status" value="1"/>
</dbReference>
<feature type="compositionally biased region" description="Pro residues" evidence="1">
    <location>
        <begin position="68"/>
        <end position="78"/>
    </location>
</feature>
<feature type="compositionally biased region" description="Low complexity" evidence="1">
    <location>
        <begin position="79"/>
        <end position="89"/>
    </location>
</feature>
<keyword evidence="3" id="KW-1185">Reference proteome</keyword>
<evidence type="ECO:0000256" key="1">
    <source>
        <dbReference type="SAM" id="MobiDB-lite"/>
    </source>
</evidence>